<dbReference type="EMBL" id="SLWQ01000001">
    <property type="protein sequence ID" value="TCO42656.1"/>
    <property type="molecule type" value="Genomic_DNA"/>
</dbReference>
<accession>A0A4R2IEN5</accession>
<evidence type="ECO:0000313" key="2">
    <source>
        <dbReference type="EMBL" id="TCO42656.1"/>
    </source>
</evidence>
<organism evidence="2 3">
    <name type="scientific">Dokdonella fugitiva</name>
    <dbReference type="NCBI Taxonomy" id="328517"/>
    <lineage>
        <taxon>Bacteria</taxon>
        <taxon>Pseudomonadati</taxon>
        <taxon>Pseudomonadota</taxon>
        <taxon>Gammaproteobacteria</taxon>
        <taxon>Lysobacterales</taxon>
        <taxon>Rhodanobacteraceae</taxon>
        <taxon>Dokdonella</taxon>
    </lineage>
</organism>
<gene>
    <name evidence="2" type="ORF">EV148_10161</name>
</gene>
<dbReference type="AlphaFoldDB" id="A0A4R2IEN5"/>
<keyword evidence="1" id="KW-0472">Membrane</keyword>
<feature type="transmembrane region" description="Helical" evidence="1">
    <location>
        <begin position="16"/>
        <end position="33"/>
    </location>
</feature>
<protein>
    <recommendedName>
        <fullName evidence="4">Lysylphosphatidylglycerol synthase-like protein</fullName>
    </recommendedName>
</protein>
<sequence>MDDGVVPAPLRPLRRIAHGGGTLLSLVAIAFLVRRGYALGASLGDALARIGAPALLLACACYAVGALLLGFAWVLLVRMTAGGRVAAMPLFASHLRAQLAKYLPGNVFHVAYRHVAARRAGIGHAPLALAFGMESLLLVASAATLSLGVVADARIVAFAPWAGRLAWGALALPAVAAFAAWLHARHAGGTVAAPRLLAGTLAVLAIDLVFFVLATFALCSLGPGGVGWPAASAYGWLALAWLLGYVMPGAPAGVGVRETVLVIGLGPALGEADALVVALAYRFVTVLVDAVSGGVGFLLRDRA</sequence>
<reference evidence="2 3" key="1">
    <citation type="journal article" date="2015" name="Stand. Genomic Sci.">
        <title>Genomic Encyclopedia of Bacterial and Archaeal Type Strains, Phase III: the genomes of soil and plant-associated and newly described type strains.</title>
        <authorList>
            <person name="Whitman W.B."/>
            <person name="Woyke T."/>
            <person name="Klenk H.P."/>
            <person name="Zhou Y."/>
            <person name="Lilburn T.G."/>
            <person name="Beck B.J."/>
            <person name="De Vos P."/>
            <person name="Vandamme P."/>
            <person name="Eisen J.A."/>
            <person name="Garrity G."/>
            <person name="Hugenholtz P."/>
            <person name="Kyrpides N.C."/>
        </authorList>
    </citation>
    <scope>NUCLEOTIDE SEQUENCE [LARGE SCALE GENOMIC DNA]</scope>
    <source>
        <strain evidence="2 3">A3</strain>
    </source>
</reference>
<keyword evidence="1" id="KW-1133">Transmembrane helix</keyword>
<feature type="transmembrane region" description="Helical" evidence="1">
    <location>
        <begin position="196"/>
        <end position="221"/>
    </location>
</feature>
<feature type="transmembrane region" description="Helical" evidence="1">
    <location>
        <begin position="54"/>
        <end position="76"/>
    </location>
</feature>
<evidence type="ECO:0000313" key="3">
    <source>
        <dbReference type="Proteomes" id="UP000294862"/>
    </source>
</evidence>
<keyword evidence="1" id="KW-0812">Transmembrane</keyword>
<feature type="transmembrane region" description="Helical" evidence="1">
    <location>
        <begin position="274"/>
        <end position="299"/>
    </location>
</feature>
<keyword evidence="3" id="KW-1185">Reference proteome</keyword>
<proteinExistence type="predicted"/>
<evidence type="ECO:0008006" key="4">
    <source>
        <dbReference type="Google" id="ProtNLM"/>
    </source>
</evidence>
<feature type="transmembrane region" description="Helical" evidence="1">
    <location>
        <begin position="135"/>
        <end position="153"/>
    </location>
</feature>
<dbReference type="Proteomes" id="UP000294862">
    <property type="component" value="Unassembled WGS sequence"/>
</dbReference>
<name>A0A4R2IEN5_9GAMM</name>
<feature type="transmembrane region" description="Helical" evidence="1">
    <location>
        <begin position="165"/>
        <end position="184"/>
    </location>
</feature>
<feature type="transmembrane region" description="Helical" evidence="1">
    <location>
        <begin position="233"/>
        <end position="254"/>
    </location>
</feature>
<comment type="caution">
    <text evidence="2">The sequence shown here is derived from an EMBL/GenBank/DDBJ whole genome shotgun (WGS) entry which is preliminary data.</text>
</comment>
<evidence type="ECO:0000256" key="1">
    <source>
        <dbReference type="SAM" id="Phobius"/>
    </source>
</evidence>